<dbReference type="EMBL" id="AMLP01000005">
    <property type="protein sequence ID" value="ELS58933.1"/>
    <property type="molecule type" value="Genomic_DNA"/>
</dbReference>
<dbReference type="PATRIC" id="fig|1160705.3.peg.105"/>
<dbReference type="RefSeq" id="WP_003995452.1">
    <property type="nucleotide sequence ID" value="NZ_AMLP01000005.1"/>
</dbReference>
<feature type="transmembrane region" description="Helical" evidence="1">
    <location>
        <begin position="146"/>
        <end position="162"/>
    </location>
</feature>
<evidence type="ECO:0000256" key="1">
    <source>
        <dbReference type="SAM" id="Phobius"/>
    </source>
</evidence>
<feature type="transmembrane region" description="Helical" evidence="1">
    <location>
        <begin position="200"/>
        <end position="218"/>
    </location>
</feature>
<keyword evidence="1" id="KW-0472">Membrane</keyword>
<evidence type="ECO:0000313" key="2">
    <source>
        <dbReference type="EMBL" id="ELS58933.1"/>
    </source>
</evidence>
<organism evidence="2 3">
    <name type="scientific">Streptomyces viridochromogenes Tue57</name>
    <dbReference type="NCBI Taxonomy" id="1160705"/>
    <lineage>
        <taxon>Bacteria</taxon>
        <taxon>Bacillati</taxon>
        <taxon>Actinomycetota</taxon>
        <taxon>Actinomycetes</taxon>
        <taxon>Kitasatosporales</taxon>
        <taxon>Streptomycetaceae</taxon>
        <taxon>Streptomyces</taxon>
    </lineage>
</organism>
<proteinExistence type="predicted"/>
<feature type="transmembrane region" description="Helical" evidence="1">
    <location>
        <begin position="254"/>
        <end position="275"/>
    </location>
</feature>
<feature type="transmembrane region" description="Helical" evidence="1">
    <location>
        <begin position="83"/>
        <end position="106"/>
    </location>
</feature>
<reference evidence="2 3" key="1">
    <citation type="journal article" date="2013" name="Genome Announc.">
        <title>Draft Genome Sequence of Streptomyces viridochromogenes Strain Tu57, Producer of Avilamycin.</title>
        <authorList>
            <person name="Gruning B.A."/>
            <person name="Erxleben A."/>
            <person name="Hahnlein A."/>
            <person name="Gunther S."/>
        </authorList>
    </citation>
    <scope>NUCLEOTIDE SEQUENCE [LARGE SCALE GENOMIC DNA]</scope>
    <source>
        <strain evidence="2 3">Tue57</strain>
    </source>
</reference>
<protein>
    <submittedName>
        <fullName evidence="2">Uncharacterized protein</fullName>
    </submittedName>
</protein>
<keyword evidence="1" id="KW-0812">Transmembrane</keyword>
<dbReference type="Proteomes" id="UP000011205">
    <property type="component" value="Unassembled WGS sequence"/>
</dbReference>
<comment type="caution">
    <text evidence="2">The sequence shown here is derived from an EMBL/GenBank/DDBJ whole genome shotgun (WGS) entry which is preliminary data.</text>
</comment>
<sequence>MIRRLARAAVAAVFLAAAAVGIGSVLWGHGGDVLAMFTGPRAVALLAGALLVKMVGQLAGWASWQAGLTALGSPLPARPSVRIYFLALLGKYIPGPVWGVLAYVRLGGAAGIAGGRMVSAYLLNTVVVLLTAAVMGLLCVQGPEAGGLWLVAVVPLAVAVLWRPRLLFRLAAGAARLLKREPPAGEFSDSGVRRAIGLETLCWAVSGLHLWLIAVLLGAPAGRALPVCVGAFALATVAGALTLVVPDGAGTRELVLLGALSAVLPWAEAGVAALVSRVCCTLAELLGTGGAVLLTRHHKTEKAPVFAVPRHREHEGVT</sequence>
<name>L8PSE2_STRVR</name>
<feature type="transmembrane region" description="Helical" evidence="1">
    <location>
        <begin position="224"/>
        <end position="245"/>
    </location>
</feature>
<dbReference type="AlphaFoldDB" id="L8PSE2"/>
<keyword evidence="1" id="KW-1133">Transmembrane helix</keyword>
<feature type="transmembrane region" description="Helical" evidence="1">
    <location>
        <begin position="118"/>
        <end position="140"/>
    </location>
</feature>
<evidence type="ECO:0000313" key="3">
    <source>
        <dbReference type="Proteomes" id="UP000011205"/>
    </source>
</evidence>
<accession>L8PSE2</accession>
<gene>
    <name evidence="2" type="ORF">STVIR_0107</name>
</gene>